<proteinExistence type="predicted"/>
<keyword evidence="1" id="KW-1133">Transmembrane helix</keyword>
<protein>
    <recommendedName>
        <fullName evidence="4">DUF3325 domain-containing protein</fullName>
    </recommendedName>
</protein>
<evidence type="ECO:0000313" key="2">
    <source>
        <dbReference type="EMBL" id="SHI53848.1"/>
    </source>
</evidence>
<dbReference type="EMBL" id="FQYX01000003">
    <property type="protein sequence ID" value="SHI53848.1"/>
    <property type="molecule type" value="Genomic_DNA"/>
</dbReference>
<feature type="transmembrane region" description="Helical" evidence="1">
    <location>
        <begin position="69"/>
        <end position="89"/>
    </location>
</feature>
<sequence length="109" mass="12309">MVTLAICFTFIGFYLNYLTSKRAQLTNDFLLVWAKQKPKRTKISGLLLLLLGLTCTVYCLGWTSGLLSYSVILMTFGSLIVLVSPLHFFTLKRTVILALVLFLIEINQT</sequence>
<feature type="transmembrane region" description="Helical" evidence="1">
    <location>
        <begin position="43"/>
        <end position="63"/>
    </location>
</feature>
<dbReference type="AlphaFoldDB" id="A0A1M6BZJ2"/>
<evidence type="ECO:0000256" key="1">
    <source>
        <dbReference type="SAM" id="Phobius"/>
    </source>
</evidence>
<gene>
    <name evidence="2" type="ORF">SAMN04487911_10323</name>
</gene>
<organism evidence="2 3">
    <name type="scientific">Arenibacter nanhaiticus</name>
    <dbReference type="NCBI Taxonomy" id="558155"/>
    <lineage>
        <taxon>Bacteria</taxon>
        <taxon>Pseudomonadati</taxon>
        <taxon>Bacteroidota</taxon>
        <taxon>Flavobacteriia</taxon>
        <taxon>Flavobacteriales</taxon>
        <taxon>Flavobacteriaceae</taxon>
        <taxon>Arenibacter</taxon>
    </lineage>
</organism>
<reference evidence="2 3" key="1">
    <citation type="submission" date="2016-11" db="EMBL/GenBank/DDBJ databases">
        <authorList>
            <person name="Jaros S."/>
            <person name="Januszkiewicz K."/>
            <person name="Wedrychowicz H."/>
        </authorList>
    </citation>
    <scope>NUCLEOTIDE SEQUENCE [LARGE SCALE GENOMIC DNA]</scope>
    <source>
        <strain evidence="2 3">CGMCC 1.8863</strain>
    </source>
</reference>
<evidence type="ECO:0008006" key="4">
    <source>
        <dbReference type="Google" id="ProtNLM"/>
    </source>
</evidence>
<keyword evidence="3" id="KW-1185">Reference proteome</keyword>
<keyword evidence="1" id="KW-0472">Membrane</keyword>
<keyword evidence="1" id="KW-0812">Transmembrane</keyword>
<accession>A0A1M6BZJ2</accession>
<dbReference type="Proteomes" id="UP000184231">
    <property type="component" value="Unassembled WGS sequence"/>
</dbReference>
<name>A0A1M6BZJ2_9FLAO</name>
<evidence type="ECO:0000313" key="3">
    <source>
        <dbReference type="Proteomes" id="UP000184231"/>
    </source>
</evidence>
<dbReference type="STRING" id="558155.SAMN04487911_10323"/>